<feature type="compositionally biased region" description="Basic and acidic residues" evidence="1">
    <location>
        <begin position="232"/>
        <end position="241"/>
    </location>
</feature>
<dbReference type="GO" id="GO:0003700">
    <property type="term" value="F:DNA-binding transcription factor activity"/>
    <property type="evidence" value="ECO:0007669"/>
    <property type="project" value="InterPro"/>
</dbReference>
<dbReference type="Proteomes" id="UP001302812">
    <property type="component" value="Unassembled WGS sequence"/>
</dbReference>
<dbReference type="EMBL" id="MU853338">
    <property type="protein sequence ID" value="KAK4113958.1"/>
    <property type="molecule type" value="Genomic_DNA"/>
</dbReference>
<sequence>MANPYVLGAAAFPYEEMPFHSQTYSGMEDGFGDSPLTYIDPTLQSPSPALYGSPWEPPVHRFPKSTGTALVSGDIPMHMASRAHMRSALVVHPGPSPSQIRFPSPLPSSEPPSSSGSAHSPCPESEPYYENFPRTPPDTNMFSPYQAPAPLEPFSSAHAVQFTSMGPSLGSDCVNPLDVNPNQQADYCESDNGLIDFSLAQTRYSYDSHAASHCDAEPAQAAVVHDFDTAKRMASPEEMRRSSRQKFSSSSSAENSGNPNGAIFNRKDLFTQHLKRMHAPAAIKHLVNNPPNPPPRKQKTPQQPHPQTEESEETTRLLAQWNTRLRALQESCKRDRCRLPKYMACPVLGCDHAGRTGFRGDDAWNQRMEHVARHMERAAAGLEARVVFGDVRGDPTLVRWAADPAVAIIVPSRRGRRGHPSQGRRGLGLGLDGDEDDGEGDGQGQGQMWELKSPLQRKPGGNVVVLAPVLEEEEVEEEEEEVEEEEEEVEEEEEEVEEEEEEVEEEEEEADDGVVVGETVFVADADADAEEVGEGSEEDAEGEDD</sequence>
<feature type="region of interest" description="Disordered" evidence="1">
    <location>
        <begin position="90"/>
        <end position="148"/>
    </location>
</feature>
<name>A0AAN6TGF1_9PEZI</name>
<dbReference type="InterPro" id="IPR039970">
    <property type="entry name" value="TF_Grauzone"/>
</dbReference>
<feature type="region of interest" description="Disordered" evidence="1">
    <location>
        <begin position="232"/>
        <end position="264"/>
    </location>
</feature>
<reference evidence="2" key="2">
    <citation type="submission" date="2023-05" db="EMBL/GenBank/DDBJ databases">
        <authorList>
            <consortium name="Lawrence Berkeley National Laboratory"/>
            <person name="Steindorff A."/>
            <person name="Hensen N."/>
            <person name="Bonometti L."/>
            <person name="Westerberg I."/>
            <person name="Brannstrom I.O."/>
            <person name="Guillou S."/>
            <person name="Cros-Aarteil S."/>
            <person name="Calhoun S."/>
            <person name="Haridas S."/>
            <person name="Kuo A."/>
            <person name="Mondo S."/>
            <person name="Pangilinan J."/>
            <person name="Riley R."/>
            <person name="Labutti K."/>
            <person name="Andreopoulos B."/>
            <person name="Lipzen A."/>
            <person name="Chen C."/>
            <person name="Yanf M."/>
            <person name="Daum C."/>
            <person name="Ng V."/>
            <person name="Clum A."/>
            <person name="Ohm R."/>
            <person name="Martin F."/>
            <person name="Silar P."/>
            <person name="Natvig D."/>
            <person name="Lalanne C."/>
            <person name="Gautier V."/>
            <person name="Ament-Velasquez S.L."/>
            <person name="Kruys A."/>
            <person name="Hutchinson M.I."/>
            <person name="Powell A.J."/>
            <person name="Barry K."/>
            <person name="Miller A.N."/>
            <person name="Grigoriev I.V."/>
            <person name="Debuchy R."/>
            <person name="Gladieux P."/>
            <person name="Thoren M.H."/>
            <person name="Johannesson H."/>
        </authorList>
    </citation>
    <scope>NUCLEOTIDE SEQUENCE</scope>
    <source>
        <strain evidence="2">CBS 508.74</strain>
    </source>
</reference>
<dbReference type="PANTHER" id="PTHR23225:SF2">
    <property type="entry name" value="AT09679P-RELATED"/>
    <property type="match status" value="1"/>
</dbReference>
<feature type="compositionally biased region" description="Low complexity" evidence="1">
    <location>
        <begin position="111"/>
        <end position="125"/>
    </location>
</feature>
<feature type="region of interest" description="Disordered" evidence="1">
    <location>
        <begin position="285"/>
        <end position="315"/>
    </location>
</feature>
<organism evidence="2 3">
    <name type="scientific">Canariomyces notabilis</name>
    <dbReference type="NCBI Taxonomy" id="2074819"/>
    <lineage>
        <taxon>Eukaryota</taxon>
        <taxon>Fungi</taxon>
        <taxon>Dikarya</taxon>
        <taxon>Ascomycota</taxon>
        <taxon>Pezizomycotina</taxon>
        <taxon>Sordariomycetes</taxon>
        <taxon>Sordariomycetidae</taxon>
        <taxon>Sordariales</taxon>
        <taxon>Chaetomiaceae</taxon>
        <taxon>Canariomyces</taxon>
    </lineage>
</organism>
<dbReference type="RefSeq" id="XP_064671528.1">
    <property type="nucleotide sequence ID" value="XM_064818429.1"/>
</dbReference>
<evidence type="ECO:0000313" key="2">
    <source>
        <dbReference type="EMBL" id="KAK4113958.1"/>
    </source>
</evidence>
<feature type="compositionally biased region" description="Acidic residues" evidence="1">
    <location>
        <begin position="470"/>
        <end position="512"/>
    </location>
</feature>
<dbReference type="GeneID" id="89942556"/>
<proteinExistence type="predicted"/>
<evidence type="ECO:0000313" key="3">
    <source>
        <dbReference type="Proteomes" id="UP001302812"/>
    </source>
</evidence>
<gene>
    <name evidence="2" type="ORF">N656DRAFT_823724</name>
</gene>
<comment type="caution">
    <text evidence="2">The sequence shown here is derived from an EMBL/GenBank/DDBJ whole genome shotgun (WGS) entry which is preliminary data.</text>
</comment>
<reference evidence="2" key="1">
    <citation type="journal article" date="2023" name="Mol. Phylogenet. Evol.">
        <title>Genome-scale phylogeny and comparative genomics of the fungal order Sordariales.</title>
        <authorList>
            <person name="Hensen N."/>
            <person name="Bonometti L."/>
            <person name="Westerberg I."/>
            <person name="Brannstrom I.O."/>
            <person name="Guillou S."/>
            <person name="Cros-Aarteil S."/>
            <person name="Calhoun S."/>
            <person name="Haridas S."/>
            <person name="Kuo A."/>
            <person name="Mondo S."/>
            <person name="Pangilinan J."/>
            <person name="Riley R."/>
            <person name="LaButti K."/>
            <person name="Andreopoulos B."/>
            <person name="Lipzen A."/>
            <person name="Chen C."/>
            <person name="Yan M."/>
            <person name="Daum C."/>
            <person name="Ng V."/>
            <person name="Clum A."/>
            <person name="Steindorff A."/>
            <person name="Ohm R.A."/>
            <person name="Martin F."/>
            <person name="Silar P."/>
            <person name="Natvig D.O."/>
            <person name="Lalanne C."/>
            <person name="Gautier V."/>
            <person name="Ament-Velasquez S.L."/>
            <person name="Kruys A."/>
            <person name="Hutchinson M.I."/>
            <person name="Powell A.J."/>
            <person name="Barry K."/>
            <person name="Miller A.N."/>
            <person name="Grigoriev I.V."/>
            <person name="Debuchy R."/>
            <person name="Gladieux P."/>
            <person name="Hiltunen Thoren M."/>
            <person name="Johannesson H."/>
        </authorList>
    </citation>
    <scope>NUCLEOTIDE SEQUENCE</scope>
    <source>
        <strain evidence="2">CBS 508.74</strain>
    </source>
</reference>
<protein>
    <submittedName>
        <fullName evidence="2">Uncharacterized protein</fullName>
    </submittedName>
</protein>
<feature type="region of interest" description="Disordered" evidence="1">
    <location>
        <begin position="413"/>
        <end position="447"/>
    </location>
</feature>
<accession>A0AAN6TGF1</accession>
<keyword evidence="3" id="KW-1185">Reference proteome</keyword>
<feature type="compositionally biased region" description="Acidic residues" evidence="1">
    <location>
        <begin position="525"/>
        <end position="545"/>
    </location>
</feature>
<dbReference type="AlphaFoldDB" id="A0AAN6TGF1"/>
<dbReference type="PANTHER" id="PTHR23225">
    <property type="entry name" value="ZINC FINGER PROTEIN"/>
    <property type="match status" value="1"/>
</dbReference>
<feature type="region of interest" description="Disordered" evidence="1">
    <location>
        <begin position="468"/>
        <end position="545"/>
    </location>
</feature>
<evidence type="ECO:0000256" key="1">
    <source>
        <dbReference type="SAM" id="MobiDB-lite"/>
    </source>
</evidence>